<organism evidence="1 2">
    <name type="scientific">Mesonia oceanica</name>
    <dbReference type="NCBI Taxonomy" id="2687242"/>
    <lineage>
        <taxon>Bacteria</taxon>
        <taxon>Pseudomonadati</taxon>
        <taxon>Bacteroidota</taxon>
        <taxon>Flavobacteriia</taxon>
        <taxon>Flavobacteriales</taxon>
        <taxon>Flavobacteriaceae</taxon>
        <taxon>Mesonia</taxon>
    </lineage>
</organism>
<sequence length="87" mass="10039">MSFKEVISVKGFWKSVFYLAIAFIVIYNLINIGFSYGFNFDAFAEEKFAGTGLVRFIVANLISGFIYGFIVVFLQFRGKLKREQKEK</sequence>
<proteinExistence type="predicted"/>
<evidence type="ECO:0000313" key="1">
    <source>
        <dbReference type="EMBL" id="VVV00579.1"/>
    </source>
</evidence>
<dbReference type="EMBL" id="CABVMM010000006">
    <property type="protein sequence ID" value="VVV00579.1"/>
    <property type="molecule type" value="Genomic_DNA"/>
</dbReference>
<gene>
    <name evidence="1" type="ORF">FVB9532_01851</name>
</gene>
<accession>A0AC61Y884</accession>
<keyword evidence="2" id="KW-1185">Reference proteome</keyword>
<reference evidence="1" key="1">
    <citation type="submission" date="2019-09" db="EMBL/GenBank/DDBJ databases">
        <authorList>
            <person name="Rodrigo-Torres L."/>
            <person name="Arahal R. D."/>
            <person name="Lucena T."/>
        </authorList>
    </citation>
    <scope>NUCLEOTIDE SEQUENCE</scope>
    <source>
        <strain evidence="1">ISS653</strain>
    </source>
</reference>
<name>A0AC61Y884_9FLAO</name>
<comment type="caution">
    <text evidence="1">The sequence shown here is derived from an EMBL/GenBank/DDBJ whole genome shotgun (WGS) entry which is preliminary data.</text>
</comment>
<protein>
    <submittedName>
        <fullName evidence="1">Uncharacterized protein</fullName>
    </submittedName>
</protein>
<evidence type="ECO:0000313" key="2">
    <source>
        <dbReference type="Proteomes" id="UP000356253"/>
    </source>
</evidence>
<dbReference type="Proteomes" id="UP000356253">
    <property type="component" value="Unassembled WGS sequence"/>
</dbReference>